<dbReference type="OrthoDB" id="19311at2759"/>
<feature type="region of interest" description="Disordered" evidence="2">
    <location>
        <begin position="817"/>
        <end position="887"/>
    </location>
</feature>
<dbReference type="SUPFAM" id="SSF111347">
    <property type="entry name" value="Rap/Ran-GAP"/>
    <property type="match status" value="1"/>
</dbReference>
<protein>
    <recommendedName>
        <fullName evidence="3">Rap-GAP domain-containing protein</fullName>
    </recommendedName>
</protein>
<evidence type="ECO:0000259" key="3">
    <source>
        <dbReference type="PROSITE" id="PS50085"/>
    </source>
</evidence>
<dbReference type="GO" id="GO:0032007">
    <property type="term" value="P:negative regulation of TOR signaling"/>
    <property type="evidence" value="ECO:0007669"/>
    <property type="project" value="TreeGrafter"/>
</dbReference>
<feature type="compositionally biased region" description="Polar residues" evidence="2">
    <location>
        <begin position="72"/>
        <end position="81"/>
    </location>
</feature>
<proteinExistence type="predicted"/>
<feature type="region of interest" description="Disordered" evidence="2">
    <location>
        <begin position="1572"/>
        <end position="1609"/>
    </location>
</feature>
<dbReference type="GO" id="GO:0005634">
    <property type="term" value="C:nucleus"/>
    <property type="evidence" value="ECO:0007669"/>
    <property type="project" value="InterPro"/>
</dbReference>
<sequence>MSPPSDHVPRTPDRRASTHALFTAFRSLTGGRLQSPTPSPSPSTSSATNTPARTSSLSALRPASLASPHSADGTQVTSQKTGRPVTGGPPELDALITQLDRSHPFSERAPVVDKICAILEDYPVQNILGLWSVASDLLLPEQPDEVAEAGYKLLQSCASLSNLASIERTVFFDAATLRKYDHFFGRRLDVVTTLTHDGRDIGSCESAIVSFVLTSLDSCFRASRDAFNKRKTKVNGKSSLASLPQEAQDMFRAFQYAIDICKFNAKVFSDDDLDLLLRRTVAICKGTSYRPDVECGIKLFDTIITYVHVPIKSLRPCLEVLCEIHKRIPDYQDQAWNTLSNLFRSHVGQAAISMLLHMLMDGPTREVLEDEHLKKRLLSAYKGTTQVLRLLLLEDGRNELPKVPMSLLFPALKASISVSGSQMEDIVIDLIDTVLAQESMRDLLLAESDLRDMLDVIAICAERRDDGLRAGTTLATQDWESAKKETLERQPSPRENGLSNSSRYLARMWSIAYSPFVGKLEEADNASRPHDNSPHSKSISRRDADDSVFQVLAKLDRISDALDFVQREAVMELFLRLAHRISDSTAERAVRYFAAERYLHPANEDWLELCRRVVASIFNDTTRPRSLRMLTLQSLRETHHAVELLCASEIVSQCEELLLDRIEIEEDIDVLQALVDFAMDVADQASVARFRHIVQVLKERLDRPSPSSTTASPSWQSHPFMVKEDGRSPCNVITCAYVRLFTRSVTHSAQKTRILYELLREVAGSDKYAHDARLSALKLLFRLRADARHAVMVSSSSEGQRIAAELCRTEETAVAYEKIEEGTPGDHIKSDDATSWREQRKTSGSSPHSSLNRHTGRSTAPGGRVSKPIPPLWMYPGPKGLPEEPPHESSRVVFSHVDSSRYPLSEDILDMEITLWLELIISLLQRPSDWEIYSYVLVHLGPQLSNQALVRSCVVQLRMLRSVLCEQVRNASFHEPPPHTLLKKADVAVCLFHILTVIISYHEYFEKSEEDDLVKAFLQGIVQWDTTSKWCIHALSVCCFEIPLSVSKSLDSIVQKMSQIITKPATAIHILEFLTSIARLPELYKNFREDEFKLVFGVCFRYLQHIRDQRGRSANGGLLHSSHRTLRHSGASRDFTASSDPNAMKPRSAEDDLPQYLYSLAYHVITFWFMALKMEDRPKQIPWITRNLYYTDSSGRQVMEEQGQVILDIMSMVAYTDRDETTRDDNFAKPGDGEIWKKTWIVGNAFVTIETAARTGVSVVTTRRPCGTRFIKVQPLLGSPPRHQVPITVGLASEAFYSDKYTGILPDDIFQSFYAPLDLSNPPIPLQDDESTRRAIATFDRIATVDNYKVGLIYIGEGQTDEREIFMNDIGSPAYTSFLCDLGTLCRLKGAKFNTGGLDTREDMDGEFTYCWRDRCTELVFHIPTMMPTNRDDEMTYPNKKRHIGNDFVNIIFNDSGLPYNFDTFPSQFNYVHIVISPESRASFVNRRVDADPDGRNRYYKVQAISKPGFPDISPAVETKILCGKHLAGYCRLIAINAVVFSSVWFIREGGESISSWRNRLRAIKQLRERYGAHDAHAAHPPMASPSSPAGSPGLSSPPSREQNLVSTFQRMSVATHITDGTSRSSISSSSHDV</sequence>
<keyword evidence="5" id="KW-1185">Reference proteome</keyword>
<feature type="compositionally biased region" description="Polar residues" evidence="2">
    <location>
        <begin position="842"/>
        <end position="853"/>
    </location>
</feature>
<dbReference type="Proteomes" id="UP000800040">
    <property type="component" value="Unassembled WGS sequence"/>
</dbReference>
<dbReference type="InterPro" id="IPR035974">
    <property type="entry name" value="Rap/Ran-GAP_sf"/>
</dbReference>
<dbReference type="GO" id="GO:0033596">
    <property type="term" value="C:TSC1-TSC2 complex"/>
    <property type="evidence" value="ECO:0007669"/>
    <property type="project" value="TreeGrafter"/>
</dbReference>
<dbReference type="Pfam" id="PF02145">
    <property type="entry name" value="Rap_GAP"/>
    <property type="match status" value="1"/>
</dbReference>
<feature type="compositionally biased region" description="Basic and acidic residues" evidence="2">
    <location>
        <begin position="7"/>
        <end position="16"/>
    </location>
</feature>
<dbReference type="InterPro" id="IPR027107">
    <property type="entry name" value="Tuberin/Ral-act_asu"/>
</dbReference>
<name>A0A6A5KG57_9PLEO</name>
<dbReference type="PROSITE" id="PS50085">
    <property type="entry name" value="RAPGAP"/>
    <property type="match status" value="1"/>
</dbReference>
<dbReference type="Pfam" id="PF11864">
    <property type="entry name" value="DUF3384"/>
    <property type="match status" value="1"/>
</dbReference>
<dbReference type="EMBL" id="ML975299">
    <property type="protein sequence ID" value="KAF1834607.1"/>
    <property type="molecule type" value="Genomic_DNA"/>
</dbReference>
<dbReference type="PANTHER" id="PTHR10063">
    <property type="entry name" value="TUBERIN"/>
    <property type="match status" value="1"/>
</dbReference>
<gene>
    <name evidence="4" type="ORF">BDW02DRAFT_588750</name>
</gene>
<dbReference type="FunFam" id="3.40.50.11210:FF:000007">
    <property type="entry name" value="Tuberous sclerosis 2"/>
    <property type="match status" value="1"/>
</dbReference>
<accession>A0A6A5KG57</accession>
<feature type="region of interest" description="Disordered" evidence="2">
    <location>
        <begin position="523"/>
        <end position="542"/>
    </location>
</feature>
<organism evidence="4 5">
    <name type="scientific">Decorospora gaudefroyi</name>
    <dbReference type="NCBI Taxonomy" id="184978"/>
    <lineage>
        <taxon>Eukaryota</taxon>
        <taxon>Fungi</taxon>
        <taxon>Dikarya</taxon>
        <taxon>Ascomycota</taxon>
        <taxon>Pezizomycotina</taxon>
        <taxon>Dothideomycetes</taxon>
        <taxon>Pleosporomycetidae</taxon>
        <taxon>Pleosporales</taxon>
        <taxon>Pleosporineae</taxon>
        <taxon>Pleosporaceae</taxon>
        <taxon>Decorospora</taxon>
    </lineage>
</organism>
<evidence type="ECO:0000313" key="5">
    <source>
        <dbReference type="Proteomes" id="UP000800040"/>
    </source>
</evidence>
<feature type="compositionally biased region" description="Low complexity" evidence="2">
    <location>
        <begin position="42"/>
        <end position="71"/>
    </location>
</feature>
<feature type="region of interest" description="Disordered" evidence="2">
    <location>
        <begin position="1126"/>
        <end position="1148"/>
    </location>
</feature>
<evidence type="ECO:0000313" key="4">
    <source>
        <dbReference type="EMBL" id="KAF1834607.1"/>
    </source>
</evidence>
<feature type="domain" description="Rap-GAP" evidence="3">
    <location>
        <begin position="1336"/>
        <end position="1575"/>
    </location>
</feature>
<dbReference type="PANTHER" id="PTHR10063:SF0">
    <property type="entry name" value="TUBERIN"/>
    <property type="match status" value="1"/>
</dbReference>
<dbReference type="InterPro" id="IPR024584">
    <property type="entry name" value="Tuberin_N"/>
</dbReference>
<dbReference type="Pfam" id="PF03542">
    <property type="entry name" value="Tuberin"/>
    <property type="match status" value="1"/>
</dbReference>
<dbReference type="GO" id="GO:0051056">
    <property type="term" value="P:regulation of small GTPase mediated signal transduction"/>
    <property type="evidence" value="ECO:0007669"/>
    <property type="project" value="InterPro"/>
</dbReference>
<dbReference type="Gene3D" id="3.40.50.11210">
    <property type="entry name" value="Rap/Ran-GAP"/>
    <property type="match status" value="1"/>
</dbReference>
<dbReference type="GO" id="GO:0005096">
    <property type="term" value="F:GTPase activator activity"/>
    <property type="evidence" value="ECO:0007669"/>
    <property type="project" value="UniProtKB-KW"/>
</dbReference>
<dbReference type="InterPro" id="IPR000331">
    <property type="entry name" value="Rap/Ran_GAP_dom"/>
</dbReference>
<feature type="region of interest" description="Disordered" evidence="2">
    <location>
        <begin position="479"/>
        <end position="499"/>
    </location>
</feature>
<feature type="region of interest" description="Disordered" evidence="2">
    <location>
        <begin position="1"/>
        <end position="92"/>
    </location>
</feature>
<evidence type="ECO:0000256" key="2">
    <source>
        <dbReference type="SAM" id="MobiDB-lite"/>
    </source>
</evidence>
<feature type="compositionally biased region" description="Basic and acidic residues" evidence="2">
    <location>
        <begin position="817"/>
        <end position="841"/>
    </location>
</feature>
<evidence type="ECO:0000256" key="1">
    <source>
        <dbReference type="ARBA" id="ARBA00022468"/>
    </source>
</evidence>
<keyword evidence="1" id="KW-0343">GTPase activation</keyword>
<feature type="compositionally biased region" description="Low complexity" evidence="2">
    <location>
        <begin position="1579"/>
        <end position="1600"/>
    </location>
</feature>
<reference evidence="4" key="1">
    <citation type="submission" date="2020-01" db="EMBL/GenBank/DDBJ databases">
        <authorList>
            <consortium name="DOE Joint Genome Institute"/>
            <person name="Haridas S."/>
            <person name="Albert R."/>
            <person name="Binder M."/>
            <person name="Bloem J."/>
            <person name="Labutti K."/>
            <person name="Salamov A."/>
            <person name="Andreopoulos B."/>
            <person name="Baker S.E."/>
            <person name="Barry K."/>
            <person name="Bills G."/>
            <person name="Bluhm B.H."/>
            <person name="Cannon C."/>
            <person name="Castanera R."/>
            <person name="Culley D.E."/>
            <person name="Daum C."/>
            <person name="Ezra D."/>
            <person name="Gonzalez J.B."/>
            <person name="Henrissat B."/>
            <person name="Kuo A."/>
            <person name="Liang C."/>
            <person name="Lipzen A."/>
            <person name="Lutzoni F."/>
            <person name="Magnuson J."/>
            <person name="Mondo S."/>
            <person name="Nolan M."/>
            <person name="Ohm R."/>
            <person name="Pangilinan J."/>
            <person name="Park H.-J."/>
            <person name="Ramirez L."/>
            <person name="Alfaro M."/>
            <person name="Sun H."/>
            <person name="Tritt A."/>
            <person name="Yoshinaga Y."/>
            <person name="Zwiers L.-H."/>
            <person name="Turgeon B.G."/>
            <person name="Goodwin S.B."/>
            <person name="Spatafora J.W."/>
            <person name="Crous P.W."/>
            <person name="Grigoriev I.V."/>
        </authorList>
    </citation>
    <scope>NUCLEOTIDE SEQUENCE</scope>
    <source>
        <strain evidence="4">P77</strain>
    </source>
</reference>
<feature type="compositionally biased region" description="Basic and acidic residues" evidence="2">
    <location>
        <begin position="480"/>
        <end position="492"/>
    </location>
</feature>
<dbReference type="InterPro" id="IPR018515">
    <property type="entry name" value="Tuberin-type_domain"/>
</dbReference>